<evidence type="ECO:0000313" key="1">
    <source>
        <dbReference type="EMBL" id="AKV00622.1"/>
    </source>
</evidence>
<keyword evidence="1" id="KW-0449">Lipoprotein</keyword>
<evidence type="ECO:0000313" key="2">
    <source>
        <dbReference type="Proteomes" id="UP000064967"/>
    </source>
</evidence>
<reference evidence="1 2" key="1">
    <citation type="submission" date="2015-08" db="EMBL/GenBank/DDBJ databases">
        <authorList>
            <person name="Babu N.S."/>
            <person name="Beckwith C.J."/>
            <person name="Beseler K.G."/>
            <person name="Brison A."/>
            <person name="Carone J.V."/>
            <person name="Caskin T.P."/>
            <person name="Diamond M."/>
            <person name="Durham M.E."/>
            <person name="Foxe J.M."/>
            <person name="Go M."/>
            <person name="Henderson B.A."/>
            <person name="Jones I.B."/>
            <person name="McGettigan J.A."/>
            <person name="Micheletti S.J."/>
            <person name="Nasrallah M.E."/>
            <person name="Ortiz D."/>
            <person name="Piller C.R."/>
            <person name="Privatt S.R."/>
            <person name="Schneider S.L."/>
            <person name="Sharp S."/>
            <person name="Smith T.C."/>
            <person name="Stanton J.D."/>
            <person name="Ullery H.E."/>
            <person name="Wilson R.J."/>
            <person name="Serrano M.G."/>
            <person name="Buck G."/>
            <person name="Lee V."/>
            <person name="Wang Y."/>
            <person name="Carvalho R."/>
            <person name="Voegtly L."/>
            <person name="Shi R."/>
            <person name="Duckworth R."/>
            <person name="Johnson A."/>
            <person name="Loviza R."/>
            <person name="Walstead R."/>
            <person name="Shah Z."/>
            <person name="Kiflezghi M."/>
            <person name="Wade K."/>
            <person name="Ball S.L."/>
            <person name="Bradley K.W."/>
            <person name="Asai D.J."/>
            <person name="Bowman C.A."/>
            <person name="Russell D.A."/>
            <person name="Pope W.H."/>
            <person name="Jacobs-Sera D."/>
            <person name="Hendrix R.W."/>
            <person name="Hatfull G.F."/>
        </authorList>
    </citation>
    <scope>NUCLEOTIDE SEQUENCE [LARGE SCALE GENOMIC DNA]</scope>
    <source>
        <strain evidence="1 2">DSM 27648</strain>
    </source>
</reference>
<accession>A0A0K1Q4N2</accession>
<gene>
    <name evidence="1" type="ORF">AKJ09_07285</name>
</gene>
<sequence>MPRGGREIFPDHRLVGFCGTPGAPALGKLAGKLSARAAEIDGYAKKYAQNRKVLPLFELIAVVVQGAPGADGKYRRRVSEAVVDEYLAAARAAKALLLLNVQPGHSDFMTEVKYFEKYLREPDVGVALDPEWAMKPKQKPGVYYGQTTGATVNEVAEYLAGIVKENDLPEKVLVFHQVNSYVLKDESVVKPAPGVVVIKSVDGLGPKGPKIATYNHLLKSMTVGVHAGFKLFFEEDTSNGGRLMTPKEVLSLKPEPEYVMYE</sequence>
<dbReference type="EMBL" id="CP012333">
    <property type="protein sequence ID" value="AKV00622.1"/>
    <property type="molecule type" value="Genomic_DNA"/>
</dbReference>
<dbReference type="AlphaFoldDB" id="A0A0K1Q4N2"/>
<dbReference type="STRING" id="1391654.AKJ09_07285"/>
<dbReference type="KEGG" id="llu:AKJ09_07285"/>
<organism evidence="1 2">
    <name type="scientific">Labilithrix luteola</name>
    <dbReference type="NCBI Taxonomy" id="1391654"/>
    <lineage>
        <taxon>Bacteria</taxon>
        <taxon>Pseudomonadati</taxon>
        <taxon>Myxococcota</taxon>
        <taxon>Polyangia</taxon>
        <taxon>Polyangiales</taxon>
        <taxon>Labilitrichaceae</taxon>
        <taxon>Labilithrix</taxon>
    </lineage>
</organism>
<proteinExistence type="predicted"/>
<dbReference type="PATRIC" id="fig|1391654.3.peg.7400"/>
<dbReference type="Proteomes" id="UP000064967">
    <property type="component" value="Chromosome"/>
</dbReference>
<name>A0A0K1Q4N2_9BACT</name>
<protein>
    <submittedName>
        <fullName evidence="1">Putative lipoprotein</fullName>
    </submittedName>
</protein>
<keyword evidence="2" id="KW-1185">Reference proteome</keyword>